<comment type="similarity">
    <text evidence="1">Belongs to the peptidase A1 family.</text>
</comment>
<feature type="domain" description="Peptidase A1" evidence="5">
    <location>
        <begin position="90"/>
        <end position="155"/>
    </location>
</feature>
<proteinExistence type="inferred from homology"/>
<sequence length="155" mass="17092">MAASVPFHPIPIFLLLMVLPNSLNAADFSIHLIHRDTPKSPFYNSSESLSDCVLRAIRRWNSRMDCILSSTSAATLTDVSSIVFPNSGSYLMTLSLGTPLVKFLTIADTVSDLIWTQSSPCESCFFEQDTPLFDPSKSSTYKRATLQVQHLLGTS</sequence>
<organism evidence="6 7">
    <name type="scientific">Cinnamomum micranthum f. kanehirae</name>
    <dbReference type="NCBI Taxonomy" id="337451"/>
    <lineage>
        <taxon>Eukaryota</taxon>
        <taxon>Viridiplantae</taxon>
        <taxon>Streptophyta</taxon>
        <taxon>Embryophyta</taxon>
        <taxon>Tracheophyta</taxon>
        <taxon>Spermatophyta</taxon>
        <taxon>Magnoliopsida</taxon>
        <taxon>Magnoliidae</taxon>
        <taxon>Laurales</taxon>
        <taxon>Lauraceae</taxon>
        <taxon>Cinnamomum</taxon>
    </lineage>
</organism>
<keyword evidence="7" id="KW-1185">Reference proteome</keyword>
<dbReference type="Proteomes" id="UP000283530">
    <property type="component" value="Unassembled WGS sequence"/>
</dbReference>
<evidence type="ECO:0000313" key="6">
    <source>
        <dbReference type="EMBL" id="RWR81116.1"/>
    </source>
</evidence>
<dbReference type="GO" id="GO:0006508">
    <property type="term" value="P:proteolysis"/>
    <property type="evidence" value="ECO:0007669"/>
    <property type="project" value="UniProtKB-KW"/>
</dbReference>
<evidence type="ECO:0000259" key="5">
    <source>
        <dbReference type="PROSITE" id="PS51767"/>
    </source>
</evidence>
<dbReference type="InterPro" id="IPR021109">
    <property type="entry name" value="Peptidase_aspartic_dom_sf"/>
</dbReference>
<dbReference type="PROSITE" id="PS51767">
    <property type="entry name" value="PEPTIDASE_A1"/>
    <property type="match status" value="1"/>
</dbReference>
<dbReference type="GO" id="GO:0005576">
    <property type="term" value="C:extracellular region"/>
    <property type="evidence" value="ECO:0007669"/>
    <property type="project" value="TreeGrafter"/>
</dbReference>
<evidence type="ECO:0000256" key="4">
    <source>
        <dbReference type="SAM" id="SignalP"/>
    </source>
</evidence>
<keyword evidence="4" id="KW-0732">Signal</keyword>
<dbReference type="Gene3D" id="2.40.70.10">
    <property type="entry name" value="Acid Proteases"/>
    <property type="match status" value="1"/>
</dbReference>
<dbReference type="InterPro" id="IPR051708">
    <property type="entry name" value="Plant_Aspart_Prot_A1"/>
</dbReference>
<dbReference type="GO" id="GO:0008233">
    <property type="term" value="F:peptidase activity"/>
    <property type="evidence" value="ECO:0007669"/>
    <property type="project" value="UniProtKB-KW"/>
</dbReference>
<dbReference type="InterPro" id="IPR032861">
    <property type="entry name" value="TAXi_N"/>
</dbReference>
<dbReference type="SUPFAM" id="SSF50630">
    <property type="entry name" value="Acid proteases"/>
    <property type="match status" value="1"/>
</dbReference>
<accession>A0A443NRJ0</accession>
<dbReference type="OrthoDB" id="1722940at2759"/>
<keyword evidence="3" id="KW-0378">Hydrolase</keyword>
<reference evidence="6 7" key="1">
    <citation type="journal article" date="2019" name="Nat. Plants">
        <title>Stout camphor tree genome fills gaps in understanding of flowering plant genome evolution.</title>
        <authorList>
            <person name="Chaw S.M."/>
            <person name="Liu Y.C."/>
            <person name="Wu Y.W."/>
            <person name="Wang H.Y."/>
            <person name="Lin C.I."/>
            <person name="Wu C.S."/>
            <person name="Ke H.M."/>
            <person name="Chang L.Y."/>
            <person name="Hsu C.Y."/>
            <person name="Yang H.T."/>
            <person name="Sudianto E."/>
            <person name="Hsu M.H."/>
            <person name="Wu K.P."/>
            <person name="Wang L.N."/>
            <person name="Leebens-Mack J.H."/>
            <person name="Tsai I.J."/>
        </authorList>
    </citation>
    <scope>NUCLEOTIDE SEQUENCE [LARGE SCALE GENOMIC DNA]</scope>
    <source>
        <strain evidence="7">cv. Chaw 1501</strain>
        <tissue evidence="6">Young leaves</tissue>
    </source>
</reference>
<dbReference type="EMBL" id="QPKB01000003">
    <property type="protein sequence ID" value="RWR81116.1"/>
    <property type="molecule type" value="Genomic_DNA"/>
</dbReference>
<name>A0A443NRJ0_9MAGN</name>
<evidence type="ECO:0000313" key="7">
    <source>
        <dbReference type="Proteomes" id="UP000283530"/>
    </source>
</evidence>
<feature type="signal peptide" evidence="4">
    <location>
        <begin position="1"/>
        <end position="25"/>
    </location>
</feature>
<keyword evidence="2" id="KW-0645">Protease</keyword>
<evidence type="ECO:0000256" key="3">
    <source>
        <dbReference type="ARBA" id="ARBA00022801"/>
    </source>
</evidence>
<dbReference type="Pfam" id="PF14543">
    <property type="entry name" value="TAXi_N"/>
    <property type="match status" value="1"/>
</dbReference>
<protein>
    <submittedName>
        <fullName evidence="6">Aspartic proteinase CDR1</fullName>
    </submittedName>
</protein>
<dbReference type="InterPro" id="IPR033121">
    <property type="entry name" value="PEPTIDASE_A1"/>
</dbReference>
<evidence type="ECO:0000256" key="2">
    <source>
        <dbReference type="ARBA" id="ARBA00022670"/>
    </source>
</evidence>
<dbReference type="PANTHER" id="PTHR47967:SF128">
    <property type="entry name" value="ASPARTIC PROTEINASE CDR1-LIKE"/>
    <property type="match status" value="1"/>
</dbReference>
<evidence type="ECO:0000256" key="1">
    <source>
        <dbReference type="ARBA" id="ARBA00007447"/>
    </source>
</evidence>
<dbReference type="AlphaFoldDB" id="A0A443NRJ0"/>
<feature type="chain" id="PRO_5019304853" evidence="4">
    <location>
        <begin position="26"/>
        <end position="155"/>
    </location>
</feature>
<dbReference type="PANTHER" id="PTHR47967">
    <property type="entry name" value="OS07G0603500 PROTEIN-RELATED"/>
    <property type="match status" value="1"/>
</dbReference>
<comment type="caution">
    <text evidence="6">The sequence shown here is derived from an EMBL/GenBank/DDBJ whole genome shotgun (WGS) entry which is preliminary data.</text>
</comment>
<dbReference type="STRING" id="337451.A0A443NRJ0"/>
<gene>
    <name evidence="6" type="ORF">CKAN_00978400</name>
</gene>